<keyword evidence="1" id="KW-1133">Transmembrane helix</keyword>
<evidence type="ECO:0000259" key="2">
    <source>
        <dbReference type="Pfam" id="PF00188"/>
    </source>
</evidence>
<feature type="domain" description="SCP" evidence="2">
    <location>
        <begin position="264"/>
        <end position="380"/>
    </location>
</feature>
<comment type="caution">
    <text evidence="4">The sequence shown here is derived from an EMBL/GenBank/DDBJ whole genome shotgun (WGS) entry which is preliminary data.</text>
</comment>
<reference evidence="4 5" key="1">
    <citation type="submission" date="2018-12" db="EMBL/GenBank/DDBJ databases">
        <title>Bacillus yapensis draft genome sequence.</title>
        <authorList>
            <person name="Yu L."/>
            <person name="Xu X."/>
            <person name="Tang X."/>
        </authorList>
    </citation>
    <scope>NUCLEOTIDE SEQUENCE [LARGE SCALE GENOMIC DNA]</scope>
    <source>
        <strain evidence="4 5">XXST-01</strain>
    </source>
</reference>
<dbReference type="InterPro" id="IPR029410">
    <property type="entry name" value="CAP_assoc"/>
</dbReference>
<dbReference type="OrthoDB" id="9783944at2"/>
<keyword evidence="1" id="KW-0472">Membrane</keyword>
<dbReference type="Proteomes" id="UP000271374">
    <property type="component" value="Unassembled WGS sequence"/>
</dbReference>
<organism evidence="4 5">
    <name type="scientific">Bacillus yapensis</name>
    <dbReference type="NCBI Taxonomy" id="2492960"/>
    <lineage>
        <taxon>Bacteria</taxon>
        <taxon>Bacillati</taxon>
        <taxon>Bacillota</taxon>
        <taxon>Bacilli</taxon>
        <taxon>Bacillales</taxon>
        <taxon>Bacillaceae</taxon>
        <taxon>Bacillus</taxon>
    </lineage>
</organism>
<dbReference type="PANTHER" id="PTHR31157:SF1">
    <property type="entry name" value="SCP DOMAIN-CONTAINING PROTEIN"/>
    <property type="match status" value="1"/>
</dbReference>
<name>A0A3S0RHZ7_9BACI</name>
<proteinExistence type="predicted"/>
<keyword evidence="5" id="KW-1185">Reference proteome</keyword>
<dbReference type="Pfam" id="PF14504">
    <property type="entry name" value="CAP_assoc_N"/>
    <property type="match status" value="1"/>
</dbReference>
<keyword evidence="1" id="KW-0812">Transmembrane</keyword>
<evidence type="ECO:0000259" key="3">
    <source>
        <dbReference type="Pfam" id="PF14504"/>
    </source>
</evidence>
<feature type="domain" description="CAP-associated" evidence="3">
    <location>
        <begin position="110"/>
        <end position="246"/>
    </location>
</feature>
<evidence type="ECO:0000313" key="5">
    <source>
        <dbReference type="Proteomes" id="UP000271374"/>
    </source>
</evidence>
<dbReference type="Pfam" id="PF00188">
    <property type="entry name" value="CAP"/>
    <property type="match status" value="1"/>
</dbReference>
<dbReference type="AlphaFoldDB" id="A0A3S0RHZ7"/>
<keyword evidence="4" id="KW-0645">Protease</keyword>
<accession>A0A3S0RHZ7</accession>
<dbReference type="Gene3D" id="3.40.33.10">
    <property type="entry name" value="CAP"/>
    <property type="match status" value="1"/>
</dbReference>
<dbReference type="InterPro" id="IPR014044">
    <property type="entry name" value="CAP_dom"/>
</dbReference>
<evidence type="ECO:0000256" key="1">
    <source>
        <dbReference type="SAM" id="Phobius"/>
    </source>
</evidence>
<evidence type="ECO:0000313" key="4">
    <source>
        <dbReference type="EMBL" id="RTR28837.1"/>
    </source>
</evidence>
<dbReference type="GO" id="GO:0006508">
    <property type="term" value="P:proteolysis"/>
    <property type="evidence" value="ECO:0007669"/>
    <property type="project" value="UniProtKB-KW"/>
</dbReference>
<dbReference type="InterPro" id="IPR035940">
    <property type="entry name" value="CAP_sf"/>
</dbReference>
<protein>
    <submittedName>
        <fullName evidence="4">Serine protease</fullName>
    </submittedName>
</protein>
<dbReference type="CDD" id="cd05379">
    <property type="entry name" value="CAP_bacterial"/>
    <property type="match status" value="1"/>
</dbReference>
<dbReference type="EMBL" id="RXNT01000014">
    <property type="protein sequence ID" value="RTR28837.1"/>
    <property type="molecule type" value="Genomic_DNA"/>
</dbReference>
<feature type="transmembrane region" description="Helical" evidence="1">
    <location>
        <begin position="7"/>
        <end position="27"/>
    </location>
</feature>
<dbReference type="PANTHER" id="PTHR31157">
    <property type="entry name" value="SCP DOMAIN-CONTAINING PROTEIN"/>
    <property type="match status" value="1"/>
</dbReference>
<dbReference type="GO" id="GO:0008233">
    <property type="term" value="F:peptidase activity"/>
    <property type="evidence" value="ECO:0007669"/>
    <property type="project" value="UniProtKB-KW"/>
</dbReference>
<gene>
    <name evidence="4" type="ORF">EKG37_16365</name>
</gene>
<keyword evidence="4" id="KW-0378">Hydrolase</keyword>
<sequence>MEGGIILRRIFLLLSFIFLISIGWTYIDDKFNEEKVVSTFDHIKEDVQSFIQSGELEARITSFIMAIQTIIEDLKNEPTSPNKLAIPEKIKEPELTPPLEQTFSFYNTEIGETKQQVEEVLGEPQRVSYNEYGLNWSTYHQNYQNFIEVMYNDSDQVVGLFTNQNIISSTKNVNLGTTKDTVRAELGKPLARIQKGFVYYQLQEDSNYDVFMLDDSYVTIFYDIHEDNTVTSIQLIHKDIEESKKDFYTKASEQLKEGFELQMFDLTNSTRVNHGLNILTWDERVRNTARKHSSDMAENNYFDHTNLEGQSPFDRMLADQITFSVAGENLAYGQFSSIFAHEGLMNSLGHRENILQKDFDYLGVGVAFNSESHPYYTQNYFTK</sequence>
<dbReference type="SUPFAM" id="SSF55797">
    <property type="entry name" value="PR-1-like"/>
    <property type="match status" value="1"/>
</dbReference>